<feature type="domain" description="LUD" evidence="2">
    <location>
        <begin position="72"/>
        <end position="318"/>
    </location>
</feature>
<dbReference type="Proteomes" id="UP000245627">
    <property type="component" value="Unassembled WGS sequence"/>
</dbReference>
<dbReference type="Pfam" id="PF02589">
    <property type="entry name" value="LUD_dom"/>
    <property type="match status" value="1"/>
</dbReference>
<keyword evidence="1" id="KW-0408">Iron</keyword>
<dbReference type="GO" id="GO:0051539">
    <property type="term" value="F:4 iron, 4 sulfur cluster binding"/>
    <property type="evidence" value="ECO:0007669"/>
    <property type="project" value="UniProtKB-KW"/>
</dbReference>
<gene>
    <name evidence="3" type="ORF">DC487_16395</name>
</gene>
<dbReference type="GO" id="GO:0006089">
    <property type="term" value="P:lactate metabolic process"/>
    <property type="evidence" value="ECO:0007669"/>
    <property type="project" value="InterPro"/>
</dbReference>
<sequence>MPNTKEEQFRKACEASALDAQGNTVLHEHLENYRQAFQNQAPRFQNLENAKKKAHLIKWKAIENMDRYLLDFETNFSRAGGKVIWANTASEALEELDKLLATYQPSHIATNHAMIHEEIGLPKYLAESKYRADEADLGRYLAQLNGTKPTHVIQPAIELSEEQAKALWDAKHPETIPVESTQAEKAAEDEADLEDDQAAPAEAVATKILHGFRKIQRERATSTDVMISGASHLLADTGSVVISENEGNNRLHNAFAPYHIVFAGIDKILPSIHDLDLFLPLGSLHDHGQRLQRHHSLLTGPQRGRETDGPTQMVLILVDNGRSNLLALTEQRQALYWMECGASTNACAMYKTIGGEAYQNTYPGPMGAVFTQHLDSEESYDYLQHAASFTDTQRANPLNIDIDRLLLKNRHDRVNEATKPLPESRTWSWYTKLAKNRKYIDFLGKGLKNMFIKLFFKKSWGDQRVLPRVPDKSFSTQWRSKAKDTD</sequence>
<evidence type="ECO:0000313" key="4">
    <source>
        <dbReference type="Proteomes" id="UP000245627"/>
    </source>
</evidence>
<dbReference type="AlphaFoldDB" id="A0A2T8HF32"/>
<organism evidence="3 4">
    <name type="scientific">Sphingobacterium corticibacter</name>
    <dbReference type="NCBI Taxonomy" id="2171749"/>
    <lineage>
        <taxon>Bacteria</taxon>
        <taxon>Pseudomonadati</taxon>
        <taxon>Bacteroidota</taxon>
        <taxon>Sphingobacteriia</taxon>
        <taxon>Sphingobacteriales</taxon>
        <taxon>Sphingobacteriaceae</taxon>
        <taxon>Sphingobacterium</taxon>
    </lineage>
</organism>
<dbReference type="InterPro" id="IPR004452">
    <property type="entry name" value="LutB/LldF"/>
</dbReference>
<protein>
    <submittedName>
        <fullName evidence="3">[Fe-S]-binding protein</fullName>
    </submittedName>
</protein>
<keyword evidence="4" id="KW-1185">Reference proteome</keyword>
<proteinExistence type="predicted"/>
<evidence type="ECO:0000259" key="2">
    <source>
        <dbReference type="Pfam" id="PF02589"/>
    </source>
</evidence>
<dbReference type="InterPro" id="IPR037171">
    <property type="entry name" value="NagB/RpiA_transferase-like"/>
</dbReference>
<evidence type="ECO:0000256" key="1">
    <source>
        <dbReference type="ARBA" id="ARBA00022485"/>
    </source>
</evidence>
<dbReference type="SUPFAM" id="SSF100950">
    <property type="entry name" value="NagB/RpiA/CoA transferase-like"/>
    <property type="match status" value="1"/>
</dbReference>
<keyword evidence="1" id="KW-0004">4Fe-4S</keyword>
<dbReference type="PANTHER" id="PTHR47153">
    <property type="entry name" value="LACTATE UTILIZATION PROTEIN B"/>
    <property type="match status" value="1"/>
</dbReference>
<dbReference type="RefSeq" id="WP_116777061.1">
    <property type="nucleotide sequence ID" value="NZ_QDKG01000008.1"/>
</dbReference>
<comment type="caution">
    <text evidence="3">The sequence shown here is derived from an EMBL/GenBank/DDBJ whole genome shotgun (WGS) entry which is preliminary data.</text>
</comment>
<dbReference type="OrthoDB" id="9782337at2"/>
<dbReference type="EMBL" id="QDKG01000008">
    <property type="protein sequence ID" value="PVH24025.1"/>
    <property type="molecule type" value="Genomic_DNA"/>
</dbReference>
<reference evidence="3 4" key="1">
    <citation type="submission" date="2018-04" db="EMBL/GenBank/DDBJ databases">
        <title>Sphingobacterium cortibacter sp. nov.</title>
        <authorList>
            <person name="Li Y."/>
        </authorList>
    </citation>
    <scope>NUCLEOTIDE SEQUENCE [LARGE SCALE GENOMIC DNA]</scope>
    <source>
        <strain evidence="3 4">2c-3</strain>
    </source>
</reference>
<evidence type="ECO:0000313" key="3">
    <source>
        <dbReference type="EMBL" id="PVH24025.1"/>
    </source>
</evidence>
<name>A0A2T8HF32_9SPHI</name>
<dbReference type="PANTHER" id="PTHR47153:SF2">
    <property type="entry name" value="LACTATE UTILIZATION PROTEIN B"/>
    <property type="match status" value="1"/>
</dbReference>
<accession>A0A2T8HF32</accession>
<dbReference type="InterPro" id="IPR003741">
    <property type="entry name" value="LUD_dom"/>
</dbReference>
<keyword evidence="1" id="KW-0479">Metal-binding</keyword>
<dbReference type="Gene3D" id="3.40.50.10420">
    <property type="entry name" value="NagB/RpiA/CoA transferase-like"/>
    <property type="match status" value="1"/>
</dbReference>
<keyword evidence="1" id="KW-0411">Iron-sulfur</keyword>
<dbReference type="InterPro" id="IPR024185">
    <property type="entry name" value="FTHF_cligase-like_sf"/>
</dbReference>